<organism evidence="1">
    <name type="scientific">Rhizophora mucronata</name>
    <name type="common">Asiatic mangrove</name>
    <dbReference type="NCBI Taxonomy" id="61149"/>
    <lineage>
        <taxon>Eukaryota</taxon>
        <taxon>Viridiplantae</taxon>
        <taxon>Streptophyta</taxon>
        <taxon>Embryophyta</taxon>
        <taxon>Tracheophyta</taxon>
        <taxon>Spermatophyta</taxon>
        <taxon>Magnoliopsida</taxon>
        <taxon>eudicotyledons</taxon>
        <taxon>Gunneridae</taxon>
        <taxon>Pentapetalae</taxon>
        <taxon>rosids</taxon>
        <taxon>fabids</taxon>
        <taxon>Malpighiales</taxon>
        <taxon>Rhizophoraceae</taxon>
        <taxon>Rhizophora</taxon>
    </lineage>
</organism>
<dbReference type="EMBL" id="GGEC01032942">
    <property type="protein sequence ID" value="MBX13426.1"/>
    <property type="molecule type" value="Transcribed_RNA"/>
</dbReference>
<accession>A0A2P2L655</accession>
<proteinExistence type="predicted"/>
<dbReference type="AlphaFoldDB" id="A0A2P2L655"/>
<sequence>MASGMHYPLTWQLSLVVGCQLNLLLDKL</sequence>
<reference evidence="1" key="1">
    <citation type="submission" date="2018-02" db="EMBL/GenBank/DDBJ databases">
        <title>Rhizophora mucronata_Transcriptome.</title>
        <authorList>
            <person name="Meera S.P."/>
            <person name="Sreeshan A."/>
            <person name="Augustine A."/>
        </authorList>
    </citation>
    <scope>NUCLEOTIDE SEQUENCE</scope>
    <source>
        <tissue evidence="1">Leaf</tissue>
    </source>
</reference>
<name>A0A2P2L655_RHIMU</name>
<evidence type="ECO:0000313" key="1">
    <source>
        <dbReference type="EMBL" id="MBX13426.1"/>
    </source>
</evidence>
<protein>
    <submittedName>
        <fullName evidence="1">Uncharacterized protein MANES_14G105600</fullName>
    </submittedName>
</protein>